<name>D7U3M7_VITVI</name>
<dbReference type="Gene3D" id="3.30.420.110">
    <property type="entry name" value="MutS, connector domain"/>
    <property type="match status" value="1"/>
</dbReference>
<evidence type="ECO:0000256" key="12">
    <source>
        <dbReference type="SAM" id="MobiDB-lite"/>
    </source>
</evidence>
<keyword evidence="9" id="KW-0539">Nucleus</keyword>
<feature type="transmembrane region" description="Helical" evidence="13">
    <location>
        <begin position="424"/>
        <end position="443"/>
    </location>
</feature>
<dbReference type="InterPro" id="IPR045076">
    <property type="entry name" value="MutS"/>
</dbReference>
<evidence type="ECO:0000256" key="2">
    <source>
        <dbReference type="ARBA" id="ARBA00007094"/>
    </source>
</evidence>
<keyword evidence="16" id="KW-1185">Reference proteome</keyword>
<dbReference type="InterPro" id="IPR016151">
    <property type="entry name" value="DNA_mismatch_repair_MutS_N"/>
</dbReference>
<dbReference type="GO" id="GO:0030983">
    <property type="term" value="F:mismatched DNA binding"/>
    <property type="evidence" value="ECO:0007669"/>
    <property type="project" value="InterPro"/>
</dbReference>
<dbReference type="SUPFAM" id="SSF55271">
    <property type="entry name" value="DNA repair protein MutS, domain I"/>
    <property type="match status" value="1"/>
</dbReference>
<evidence type="ECO:0000313" key="15">
    <source>
        <dbReference type="EMBL" id="CBI37346.3"/>
    </source>
</evidence>
<dbReference type="Proteomes" id="UP000009183">
    <property type="component" value="Unassembled WGS sequence, unordered"/>
</dbReference>
<dbReference type="GO" id="GO:0140664">
    <property type="term" value="F:ATP-dependent DNA damage sensor activity"/>
    <property type="evidence" value="ECO:0007669"/>
    <property type="project" value="InterPro"/>
</dbReference>
<dbReference type="KEGG" id="vvi:104878373"/>
<feature type="compositionally biased region" description="Pro residues" evidence="12">
    <location>
        <begin position="30"/>
        <end position="49"/>
    </location>
</feature>
<keyword evidence="7" id="KW-0238">DNA-binding</keyword>
<accession>D7U3M7</accession>
<dbReference type="InterPro" id="IPR036678">
    <property type="entry name" value="MutS_con_dom_sf"/>
</dbReference>
<keyword evidence="13" id="KW-0472">Membrane</keyword>
<keyword evidence="8" id="KW-0234">DNA repair</keyword>
<feature type="domain" description="DNA mismatch repair protein MutS-like N-terminal" evidence="14">
    <location>
        <begin position="114"/>
        <end position="224"/>
    </location>
</feature>
<comment type="similarity">
    <text evidence="2">Belongs to the DNA mismatch repair MutS family. MSH3 subfamily.</text>
</comment>
<evidence type="ECO:0000256" key="11">
    <source>
        <dbReference type="ARBA" id="ARBA00073774"/>
    </source>
</evidence>
<evidence type="ECO:0000256" key="10">
    <source>
        <dbReference type="ARBA" id="ARBA00029792"/>
    </source>
</evidence>
<dbReference type="HOGENOM" id="CLU_046355_0_0_1"/>
<dbReference type="PaxDb" id="29760-VIT_00s0388g00030.t01"/>
<dbReference type="InParanoid" id="D7U3M7"/>
<feature type="transmembrane region" description="Helical" evidence="13">
    <location>
        <begin position="400"/>
        <end position="417"/>
    </location>
</feature>
<protein>
    <recommendedName>
        <fullName evidence="3 11">DNA mismatch repair protein MSH3</fullName>
    </recommendedName>
    <alternativeName>
        <fullName evidence="3 11">DNA mismatch repair protein MSH3</fullName>
    </alternativeName>
    <alternativeName>
        <fullName evidence="10">MutS protein homolog 3</fullName>
    </alternativeName>
</protein>
<dbReference type="eggNOG" id="KOG0218">
    <property type="taxonomic scope" value="Eukaryota"/>
</dbReference>
<evidence type="ECO:0000313" key="16">
    <source>
        <dbReference type="Proteomes" id="UP000009183"/>
    </source>
</evidence>
<dbReference type="STRING" id="29760.D7U3M7"/>
<dbReference type="Gene3D" id="3.40.1170.10">
    <property type="entry name" value="DNA repair protein MutS, domain I"/>
    <property type="match status" value="1"/>
</dbReference>
<feature type="compositionally biased region" description="Low complexity" evidence="12">
    <location>
        <begin position="15"/>
        <end position="29"/>
    </location>
</feature>
<dbReference type="FunFam" id="3.30.420.110:FF:000010">
    <property type="entry name" value="DNA mismatch repair protein"/>
    <property type="match status" value="1"/>
</dbReference>
<evidence type="ECO:0000256" key="8">
    <source>
        <dbReference type="ARBA" id="ARBA00023204"/>
    </source>
</evidence>
<keyword evidence="4" id="KW-0547">Nucleotide-binding</keyword>
<dbReference type="PANTHER" id="PTHR11361">
    <property type="entry name" value="DNA MISMATCH REPAIR PROTEIN MUTS FAMILY MEMBER"/>
    <property type="match status" value="1"/>
</dbReference>
<dbReference type="Pfam" id="PF01624">
    <property type="entry name" value="MutS_I"/>
    <property type="match status" value="1"/>
</dbReference>
<evidence type="ECO:0000256" key="5">
    <source>
        <dbReference type="ARBA" id="ARBA00022763"/>
    </source>
</evidence>
<keyword evidence="13" id="KW-1133">Transmembrane helix</keyword>
<keyword evidence="13" id="KW-0812">Transmembrane</keyword>
<keyword evidence="5" id="KW-0227">DNA damage</keyword>
<evidence type="ECO:0000256" key="3">
    <source>
        <dbReference type="ARBA" id="ARBA00022151"/>
    </source>
</evidence>
<evidence type="ECO:0000256" key="1">
    <source>
        <dbReference type="ARBA" id="ARBA00004123"/>
    </source>
</evidence>
<reference evidence="16" key="1">
    <citation type="journal article" date="2007" name="Nature">
        <title>The grapevine genome sequence suggests ancestral hexaploidization in major angiosperm phyla.</title>
        <authorList>
            <consortium name="The French-Italian Public Consortium for Grapevine Genome Characterization."/>
            <person name="Jaillon O."/>
            <person name="Aury J.-M."/>
            <person name="Noel B."/>
            <person name="Policriti A."/>
            <person name="Clepet C."/>
            <person name="Casagrande A."/>
            <person name="Choisne N."/>
            <person name="Aubourg S."/>
            <person name="Vitulo N."/>
            <person name="Jubin C."/>
            <person name="Vezzi A."/>
            <person name="Legeai F."/>
            <person name="Hugueney P."/>
            <person name="Dasilva C."/>
            <person name="Horner D."/>
            <person name="Mica E."/>
            <person name="Jublot D."/>
            <person name="Poulain J."/>
            <person name="Bruyere C."/>
            <person name="Billault A."/>
            <person name="Segurens B."/>
            <person name="Gouyvenoux M."/>
            <person name="Ugarte E."/>
            <person name="Cattonaro F."/>
            <person name="Anthouard V."/>
            <person name="Vico V."/>
            <person name="Del Fabbro C."/>
            <person name="Alaux M."/>
            <person name="Di Gaspero G."/>
            <person name="Dumas V."/>
            <person name="Felice N."/>
            <person name="Paillard S."/>
            <person name="Juman I."/>
            <person name="Moroldo M."/>
            <person name="Scalabrin S."/>
            <person name="Canaguier A."/>
            <person name="Le Clainche I."/>
            <person name="Malacrida G."/>
            <person name="Durand E."/>
            <person name="Pesole G."/>
            <person name="Laucou V."/>
            <person name="Chatelet P."/>
            <person name="Merdinoglu D."/>
            <person name="Delledonne M."/>
            <person name="Pezzotti M."/>
            <person name="Lecharny A."/>
            <person name="Scarpelli C."/>
            <person name="Artiguenave F."/>
            <person name="Pe M.E."/>
            <person name="Valle G."/>
            <person name="Morgante M."/>
            <person name="Caboche M."/>
            <person name="Adam-Blondon A.-F."/>
            <person name="Weissenbach J."/>
            <person name="Quetier F."/>
            <person name="Wincker P."/>
        </authorList>
    </citation>
    <scope>NUCLEOTIDE SEQUENCE [LARGE SCALE GENOMIC DNA]</scope>
    <source>
        <strain evidence="16">cv. Pinot noir / PN40024</strain>
    </source>
</reference>
<evidence type="ECO:0000256" key="4">
    <source>
        <dbReference type="ARBA" id="ARBA00022741"/>
    </source>
</evidence>
<evidence type="ECO:0000259" key="14">
    <source>
        <dbReference type="Pfam" id="PF01624"/>
    </source>
</evidence>
<dbReference type="SUPFAM" id="SSF53150">
    <property type="entry name" value="DNA repair protein MutS, domain II"/>
    <property type="match status" value="1"/>
</dbReference>
<feature type="region of interest" description="Disordered" evidence="12">
    <location>
        <begin position="1"/>
        <end position="83"/>
    </location>
</feature>
<dbReference type="GO" id="GO:0005524">
    <property type="term" value="F:ATP binding"/>
    <property type="evidence" value="ECO:0007669"/>
    <property type="project" value="UniProtKB-KW"/>
</dbReference>
<gene>
    <name evidence="15" type="ORF">VIT_00s0388g00030</name>
</gene>
<dbReference type="AlphaFoldDB" id="D7U3M7"/>
<organism evidence="15 16">
    <name type="scientific">Vitis vinifera</name>
    <name type="common">Grape</name>
    <dbReference type="NCBI Taxonomy" id="29760"/>
    <lineage>
        <taxon>Eukaryota</taxon>
        <taxon>Viridiplantae</taxon>
        <taxon>Streptophyta</taxon>
        <taxon>Embryophyta</taxon>
        <taxon>Tracheophyta</taxon>
        <taxon>Spermatophyta</taxon>
        <taxon>Magnoliopsida</taxon>
        <taxon>eudicotyledons</taxon>
        <taxon>Gunneridae</taxon>
        <taxon>Pentapetalae</taxon>
        <taxon>rosids</taxon>
        <taxon>Vitales</taxon>
        <taxon>Vitaceae</taxon>
        <taxon>Viteae</taxon>
        <taxon>Vitis</taxon>
    </lineage>
</organism>
<dbReference type="FunFam" id="3.40.1170.10:FF:000004">
    <property type="entry name" value="DNA mismatch repair protein"/>
    <property type="match status" value="1"/>
</dbReference>
<dbReference type="PANTHER" id="PTHR11361:SF122">
    <property type="entry name" value="DNA MISMATCH REPAIR PROTEIN MSH3"/>
    <property type="match status" value="1"/>
</dbReference>
<proteinExistence type="inferred from homology"/>
<dbReference type="EMBL" id="FN596503">
    <property type="protein sequence ID" value="CBI37346.3"/>
    <property type="molecule type" value="Genomic_DNA"/>
</dbReference>
<evidence type="ECO:0000256" key="6">
    <source>
        <dbReference type="ARBA" id="ARBA00022840"/>
    </source>
</evidence>
<evidence type="ECO:0000256" key="7">
    <source>
        <dbReference type="ARBA" id="ARBA00023125"/>
    </source>
</evidence>
<dbReference type="ExpressionAtlas" id="D7U3M7">
    <property type="expression patterns" value="baseline"/>
</dbReference>
<sequence>MGKQKQQVISRFFAPKSKAPSSSSSSIPSSPSPSPSPSSLPNPPTPPPKISTTVTFSPSKRLPSSHVSPSTKPPKAPKISHPIDPSLHQKFVQKLLQPSSSTPTKLPLPTTKYTPLEQQVVDLKQKYPDVLLMVEVGYRYRFFGEDAEIAARVLGIYAHVDHNFLTASIPTFRLNVHVRRLVSAGFKVGVVKQTETAAIKAHGSNKLGPFCRGLSALYTKATLEAAEDVGGGEEECGSYNNYLVCVVEKGISVENSKDCGVGGGFDVRIGIVAVEVSTGDVVHGKFNDNFMRAGLEAVILSMSPAELLLGYPLSKQTEKLLLAYAGPASNVRLERTSRDCFSDGGALAEVMSLYENLSEDSRVDHQVDNTEVMEQENHCLAIEVLVFVDFLVSGTKQYELLLLWTYIFILATNHLLCEICECSLWFWYSLGFMNCLIIGWSMWGPSPITTFSGHCWFVIFVDDCNRMTLLYQMKTKAEVFMIFQAFHAMV</sequence>
<dbReference type="GO" id="GO:0006298">
    <property type="term" value="P:mismatch repair"/>
    <property type="evidence" value="ECO:0007669"/>
    <property type="project" value="InterPro"/>
</dbReference>
<evidence type="ECO:0000256" key="9">
    <source>
        <dbReference type="ARBA" id="ARBA00023242"/>
    </source>
</evidence>
<dbReference type="GO" id="GO:0005634">
    <property type="term" value="C:nucleus"/>
    <property type="evidence" value="ECO:0007669"/>
    <property type="project" value="UniProtKB-SubCell"/>
</dbReference>
<comment type="subcellular location">
    <subcellularLocation>
        <location evidence="1">Nucleus</location>
    </subcellularLocation>
</comment>
<evidence type="ECO:0000256" key="13">
    <source>
        <dbReference type="SAM" id="Phobius"/>
    </source>
</evidence>
<keyword evidence="6" id="KW-0067">ATP-binding</keyword>
<dbReference type="InterPro" id="IPR007695">
    <property type="entry name" value="DNA_mismatch_repair_MutS-lik_N"/>
</dbReference>